<dbReference type="OMA" id="AMMGENF"/>
<dbReference type="PhylomeDB" id="B3MVC9"/>
<dbReference type="AlphaFoldDB" id="B3MVC9"/>
<protein>
    <submittedName>
        <fullName evidence="3">Uncharacterized protein</fullName>
    </submittedName>
</protein>
<gene>
    <name evidence="3" type="primary">Dana\GF23338</name>
    <name evidence="3" type="synonym">dana_GLEANR_799</name>
    <name evidence="3" type="ORF">GF23338</name>
</gene>
<feature type="transmembrane region" description="Helical" evidence="2">
    <location>
        <begin position="243"/>
        <end position="265"/>
    </location>
</feature>
<feature type="region of interest" description="Disordered" evidence="1">
    <location>
        <begin position="1"/>
        <end position="26"/>
    </location>
</feature>
<keyword evidence="2" id="KW-1133">Transmembrane helix</keyword>
<keyword evidence="2" id="KW-0812">Transmembrane</keyword>
<dbReference type="GeneID" id="6505980"/>
<evidence type="ECO:0000256" key="2">
    <source>
        <dbReference type="SAM" id="Phobius"/>
    </source>
</evidence>
<name>B3MVC9_DROAN</name>
<evidence type="ECO:0000256" key="1">
    <source>
        <dbReference type="SAM" id="MobiDB-lite"/>
    </source>
</evidence>
<dbReference type="Proteomes" id="UP000007801">
    <property type="component" value="Unassembled WGS sequence"/>
</dbReference>
<dbReference type="KEGG" id="dan:6505980"/>
<dbReference type="InParanoid" id="B3MVC9"/>
<proteinExistence type="predicted"/>
<dbReference type="OrthoDB" id="7883004at2759"/>
<keyword evidence="4" id="KW-1185">Reference proteome</keyword>
<dbReference type="HOGENOM" id="CLU_083429_0_0_1"/>
<evidence type="ECO:0000313" key="3">
    <source>
        <dbReference type="EMBL" id="EDV33194.1"/>
    </source>
</evidence>
<evidence type="ECO:0000313" key="4">
    <source>
        <dbReference type="Proteomes" id="UP000007801"/>
    </source>
</evidence>
<dbReference type="eggNOG" id="ENOG502T93D">
    <property type="taxonomic scope" value="Eukaryota"/>
</dbReference>
<accession>B3MVC9</accession>
<reference evidence="3 4" key="1">
    <citation type="journal article" date="2007" name="Nature">
        <title>Evolution of genes and genomes on the Drosophila phylogeny.</title>
        <authorList>
            <consortium name="Drosophila 12 Genomes Consortium"/>
            <person name="Clark A.G."/>
            <person name="Eisen M.B."/>
            <person name="Smith D.R."/>
            <person name="Bergman C.M."/>
            <person name="Oliver B."/>
            <person name="Markow T.A."/>
            <person name="Kaufman T.C."/>
            <person name="Kellis M."/>
            <person name="Gelbart W."/>
            <person name="Iyer V.N."/>
            <person name="Pollard D.A."/>
            <person name="Sackton T.B."/>
            <person name="Larracuente A.M."/>
            <person name="Singh N.D."/>
            <person name="Abad J.P."/>
            <person name="Abt D.N."/>
            <person name="Adryan B."/>
            <person name="Aguade M."/>
            <person name="Akashi H."/>
            <person name="Anderson W.W."/>
            <person name="Aquadro C.F."/>
            <person name="Ardell D.H."/>
            <person name="Arguello R."/>
            <person name="Artieri C.G."/>
            <person name="Barbash D.A."/>
            <person name="Barker D."/>
            <person name="Barsanti P."/>
            <person name="Batterham P."/>
            <person name="Batzoglou S."/>
            <person name="Begun D."/>
            <person name="Bhutkar A."/>
            <person name="Blanco E."/>
            <person name="Bosak S.A."/>
            <person name="Bradley R.K."/>
            <person name="Brand A.D."/>
            <person name="Brent M.R."/>
            <person name="Brooks A.N."/>
            <person name="Brown R.H."/>
            <person name="Butlin R.K."/>
            <person name="Caggese C."/>
            <person name="Calvi B.R."/>
            <person name="Bernardo de Carvalho A."/>
            <person name="Caspi A."/>
            <person name="Castrezana S."/>
            <person name="Celniker S.E."/>
            <person name="Chang J.L."/>
            <person name="Chapple C."/>
            <person name="Chatterji S."/>
            <person name="Chinwalla A."/>
            <person name="Civetta A."/>
            <person name="Clifton S.W."/>
            <person name="Comeron J.M."/>
            <person name="Costello J.C."/>
            <person name="Coyne J.A."/>
            <person name="Daub J."/>
            <person name="David R.G."/>
            <person name="Delcher A.L."/>
            <person name="Delehaunty K."/>
            <person name="Do C.B."/>
            <person name="Ebling H."/>
            <person name="Edwards K."/>
            <person name="Eickbush T."/>
            <person name="Evans J.D."/>
            <person name="Filipski A."/>
            <person name="Findeiss S."/>
            <person name="Freyhult E."/>
            <person name="Fulton L."/>
            <person name="Fulton R."/>
            <person name="Garcia A.C."/>
            <person name="Gardiner A."/>
            <person name="Garfield D.A."/>
            <person name="Garvin B.E."/>
            <person name="Gibson G."/>
            <person name="Gilbert D."/>
            <person name="Gnerre S."/>
            <person name="Godfrey J."/>
            <person name="Good R."/>
            <person name="Gotea V."/>
            <person name="Gravely B."/>
            <person name="Greenberg A.J."/>
            <person name="Griffiths-Jones S."/>
            <person name="Gross S."/>
            <person name="Guigo R."/>
            <person name="Gustafson E.A."/>
            <person name="Haerty W."/>
            <person name="Hahn M.W."/>
            <person name="Halligan D.L."/>
            <person name="Halpern A.L."/>
            <person name="Halter G.M."/>
            <person name="Han M.V."/>
            <person name="Heger A."/>
            <person name="Hillier L."/>
            <person name="Hinrichs A.S."/>
            <person name="Holmes I."/>
            <person name="Hoskins R.A."/>
            <person name="Hubisz M.J."/>
            <person name="Hultmark D."/>
            <person name="Huntley M.A."/>
            <person name="Jaffe D.B."/>
            <person name="Jagadeeshan S."/>
            <person name="Jeck W.R."/>
            <person name="Johnson J."/>
            <person name="Jones C.D."/>
            <person name="Jordan W.C."/>
            <person name="Karpen G.H."/>
            <person name="Kataoka E."/>
            <person name="Keightley P.D."/>
            <person name="Kheradpour P."/>
            <person name="Kirkness E.F."/>
            <person name="Koerich L.B."/>
            <person name="Kristiansen K."/>
            <person name="Kudrna D."/>
            <person name="Kulathinal R.J."/>
            <person name="Kumar S."/>
            <person name="Kwok R."/>
            <person name="Lander E."/>
            <person name="Langley C.H."/>
            <person name="Lapoint R."/>
            <person name="Lazzaro B.P."/>
            <person name="Lee S.J."/>
            <person name="Levesque L."/>
            <person name="Li R."/>
            <person name="Lin C.F."/>
            <person name="Lin M.F."/>
            <person name="Lindblad-Toh K."/>
            <person name="Llopart A."/>
            <person name="Long M."/>
            <person name="Low L."/>
            <person name="Lozovsky E."/>
            <person name="Lu J."/>
            <person name="Luo M."/>
            <person name="Machado C.A."/>
            <person name="Makalowski W."/>
            <person name="Marzo M."/>
            <person name="Matsuda M."/>
            <person name="Matzkin L."/>
            <person name="McAllister B."/>
            <person name="McBride C.S."/>
            <person name="McKernan B."/>
            <person name="McKernan K."/>
            <person name="Mendez-Lago M."/>
            <person name="Minx P."/>
            <person name="Mollenhauer M.U."/>
            <person name="Montooth K."/>
            <person name="Mount S.M."/>
            <person name="Mu X."/>
            <person name="Myers E."/>
            <person name="Negre B."/>
            <person name="Newfeld S."/>
            <person name="Nielsen R."/>
            <person name="Noor M.A."/>
            <person name="O'Grady P."/>
            <person name="Pachter L."/>
            <person name="Papaceit M."/>
            <person name="Parisi M.J."/>
            <person name="Parisi M."/>
            <person name="Parts L."/>
            <person name="Pedersen J.S."/>
            <person name="Pesole G."/>
            <person name="Phillippy A.M."/>
            <person name="Ponting C.P."/>
            <person name="Pop M."/>
            <person name="Porcelli D."/>
            <person name="Powell J.R."/>
            <person name="Prohaska S."/>
            <person name="Pruitt K."/>
            <person name="Puig M."/>
            <person name="Quesneville H."/>
            <person name="Ram K.R."/>
            <person name="Rand D."/>
            <person name="Rasmussen M.D."/>
            <person name="Reed L.K."/>
            <person name="Reenan R."/>
            <person name="Reily A."/>
            <person name="Remington K.A."/>
            <person name="Rieger T.T."/>
            <person name="Ritchie M.G."/>
            <person name="Robin C."/>
            <person name="Rogers Y.H."/>
            <person name="Rohde C."/>
            <person name="Rozas J."/>
            <person name="Rubenfield M.J."/>
            <person name="Ruiz A."/>
            <person name="Russo S."/>
            <person name="Salzberg S.L."/>
            <person name="Sanchez-Gracia A."/>
            <person name="Saranga D.J."/>
            <person name="Sato H."/>
            <person name="Schaeffer S.W."/>
            <person name="Schatz M.C."/>
            <person name="Schlenke T."/>
            <person name="Schwartz R."/>
            <person name="Segarra C."/>
            <person name="Singh R.S."/>
            <person name="Sirot L."/>
            <person name="Sirota M."/>
            <person name="Sisneros N.B."/>
            <person name="Smith C.D."/>
            <person name="Smith T.F."/>
            <person name="Spieth J."/>
            <person name="Stage D.E."/>
            <person name="Stark A."/>
            <person name="Stephan W."/>
            <person name="Strausberg R.L."/>
            <person name="Strempel S."/>
            <person name="Sturgill D."/>
            <person name="Sutton G."/>
            <person name="Sutton G.G."/>
            <person name="Tao W."/>
            <person name="Teichmann S."/>
            <person name="Tobari Y.N."/>
            <person name="Tomimura Y."/>
            <person name="Tsolas J.M."/>
            <person name="Valente V.L."/>
            <person name="Venter E."/>
            <person name="Venter J.C."/>
            <person name="Vicario S."/>
            <person name="Vieira F.G."/>
            <person name="Vilella A.J."/>
            <person name="Villasante A."/>
            <person name="Walenz B."/>
            <person name="Wang J."/>
            <person name="Wasserman M."/>
            <person name="Watts T."/>
            <person name="Wilson D."/>
            <person name="Wilson R.K."/>
            <person name="Wing R.A."/>
            <person name="Wolfner M.F."/>
            <person name="Wong A."/>
            <person name="Wong G.K."/>
            <person name="Wu C.I."/>
            <person name="Wu G."/>
            <person name="Yamamoto D."/>
            <person name="Yang H.P."/>
            <person name="Yang S.P."/>
            <person name="Yorke J.A."/>
            <person name="Yoshida K."/>
            <person name="Zdobnov E."/>
            <person name="Zhang P."/>
            <person name="Zhang Y."/>
            <person name="Zimin A.V."/>
            <person name="Baldwin J."/>
            <person name="Abdouelleil A."/>
            <person name="Abdulkadir J."/>
            <person name="Abebe A."/>
            <person name="Abera B."/>
            <person name="Abreu J."/>
            <person name="Acer S.C."/>
            <person name="Aftuck L."/>
            <person name="Alexander A."/>
            <person name="An P."/>
            <person name="Anderson E."/>
            <person name="Anderson S."/>
            <person name="Arachi H."/>
            <person name="Azer M."/>
            <person name="Bachantsang P."/>
            <person name="Barry A."/>
            <person name="Bayul T."/>
            <person name="Berlin A."/>
            <person name="Bessette D."/>
            <person name="Bloom T."/>
            <person name="Blye J."/>
            <person name="Boguslavskiy L."/>
            <person name="Bonnet C."/>
            <person name="Boukhgalter B."/>
            <person name="Bourzgui I."/>
            <person name="Brown A."/>
            <person name="Cahill P."/>
            <person name="Channer S."/>
            <person name="Cheshatsang Y."/>
            <person name="Chuda L."/>
            <person name="Citroen M."/>
            <person name="Collymore A."/>
            <person name="Cooke P."/>
            <person name="Costello M."/>
            <person name="D'Aco K."/>
            <person name="Daza R."/>
            <person name="De Haan G."/>
            <person name="DeGray S."/>
            <person name="DeMaso C."/>
            <person name="Dhargay N."/>
            <person name="Dooley K."/>
            <person name="Dooley E."/>
            <person name="Doricent M."/>
            <person name="Dorje P."/>
            <person name="Dorjee K."/>
            <person name="Dupes A."/>
            <person name="Elong R."/>
            <person name="Falk J."/>
            <person name="Farina A."/>
            <person name="Faro S."/>
            <person name="Ferguson D."/>
            <person name="Fisher S."/>
            <person name="Foley C.D."/>
            <person name="Franke A."/>
            <person name="Friedrich D."/>
            <person name="Gadbois L."/>
            <person name="Gearin G."/>
            <person name="Gearin C.R."/>
            <person name="Giannoukos G."/>
            <person name="Goode T."/>
            <person name="Graham J."/>
            <person name="Grandbois E."/>
            <person name="Grewal S."/>
            <person name="Gyaltsen K."/>
            <person name="Hafez N."/>
            <person name="Hagos B."/>
            <person name="Hall J."/>
            <person name="Henson C."/>
            <person name="Hollinger A."/>
            <person name="Honan T."/>
            <person name="Huard M.D."/>
            <person name="Hughes L."/>
            <person name="Hurhula B."/>
            <person name="Husby M.E."/>
            <person name="Kamat A."/>
            <person name="Kanga B."/>
            <person name="Kashin S."/>
            <person name="Khazanovich D."/>
            <person name="Kisner P."/>
            <person name="Lance K."/>
            <person name="Lara M."/>
            <person name="Lee W."/>
            <person name="Lennon N."/>
            <person name="Letendre F."/>
            <person name="LeVine R."/>
            <person name="Lipovsky A."/>
            <person name="Liu X."/>
            <person name="Liu J."/>
            <person name="Liu S."/>
            <person name="Lokyitsang T."/>
            <person name="Lokyitsang Y."/>
            <person name="Lubonja R."/>
            <person name="Lui A."/>
            <person name="MacDonald P."/>
            <person name="Magnisalis V."/>
            <person name="Maru K."/>
            <person name="Matthews C."/>
            <person name="McCusker W."/>
            <person name="McDonough S."/>
            <person name="Mehta T."/>
            <person name="Meldrim J."/>
            <person name="Meneus L."/>
            <person name="Mihai O."/>
            <person name="Mihalev A."/>
            <person name="Mihova T."/>
            <person name="Mittelman R."/>
            <person name="Mlenga V."/>
            <person name="Montmayeur A."/>
            <person name="Mulrain L."/>
            <person name="Navidi A."/>
            <person name="Naylor J."/>
            <person name="Negash T."/>
            <person name="Nguyen T."/>
            <person name="Nguyen N."/>
            <person name="Nicol R."/>
            <person name="Norbu C."/>
            <person name="Norbu N."/>
            <person name="Novod N."/>
            <person name="O'Neill B."/>
            <person name="Osman S."/>
            <person name="Markiewicz E."/>
            <person name="Oyono O.L."/>
            <person name="Patti C."/>
            <person name="Phunkhang P."/>
            <person name="Pierre F."/>
            <person name="Priest M."/>
            <person name="Raghuraman S."/>
            <person name="Rege F."/>
            <person name="Reyes R."/>
            <person name="Rise C."/>
            <person name="Rogov P."/>
            <person name="Ross K."/>
            <person name="Ryan E."/>
            <person name="Settipalli S."/>
            <person name="Shea T."/>
            <person name="Sherpa N."/>
            <person name="Shi L."/>
            <person name="Shih D."/>
            <person name="Sparrow T."/>
            <person name="Spaulding J."/>
            <person name="Stalker J."/>
            <person name="Stange-Thomann N."/>
            <person name="Stavropoulos S."/>
            <person name="Stone C."/>
            <person name="Strader C."/>
            <person name="Tesfaye S."/>
            <person name="Thomson T."/>
            <person name="Thoulutsang Y."/>
            <person name="Thoulutsang D."/>
            <person name="Topham K."/>
            <person name="Topping I."/>
            <person name="Tsamla T."/>
            <person name="Vassiliev H."/>
            <person name="Vo A."/>
            <person name="Wangchuk T."/>
            <person name="Wangdi T."/>
            <person name="Weiand M."/>
            <person name="Wilkinson J."/>
            <person name="Wilson A."/>
            <person name="Yadav S."/>
            <person name="Young G."/>
            <person name="Yu Q."/>
            <person name="Zembek L."/>
            <person name="Zhong D."/>
            <person name="Zimmer A."/>
            <person name="Zwirko Z."/>
            <person name="Jaffe D.B."/>
            <person name="Alvarez P."/>
            <person name="Brockman W."/>
            <person name="Butler J."/>
            <person name="Chin C."/>
            <person name="Gnerre S."/>
            <person name="Grabherr M."/>
            <person name="Kleber M."/>
            <person name="Mauceli E."/>
            <person name="MacCallum I."/>
        </authorList>
    </citation>
    <scope>NUCLEOTIDE SEQUENCE [LARGE SCALE GENOMIC DNA]</scope>
    <source>
        <strain evidence="4">Tucson 14024-0371.13</strain>
    </source>
</reference>
<organism evidence="3 4">
    <name type="scientific">Drosophila ananassae</name>
    <name type="common">Fruit fly</name>
    <dbReference type="NCBI Taxonomy" id="7217"/>
    <lineage>
        <taxon>Eukaryota</taxon>
        <taxon>Metazoa</taxon>
        <taxon>Ecdysozoa</taxon>
        <taxon>Arthropoda</taxon>
        <taxon>Hexapoda</taxon>
        <taxon>Insecta</taxon>
        <taxon>Pterygota</taxon>
        <taxon>Neoptera</taxon>
        <taxon>Endopterygota</taxon>
        <taxon>Diptera</taxon>
        <taxon>Brachycera</taxon>
        <taxon>Muscomorpha</taxon>
        <taxon>Ephydroidea</taxon>
        <taxon>Drosophilidae</taxon>
        <taxon>Drosophila</taxon>
        <taxon>Sophophora</taxon>
    </lineage>
</organism>
<keyword evidence="2" id="KW-0472">Membrane</keyword>
<sequence>MLNPKSKAPGDDSSTVARQTDNRRVEASGAQHIGWSFDRRPDLQVSQDQVAAYLSEIHLSHKQITKRFVELLNLFEDYTKILETESGHHGVISFQMKRVLSEQLTRKEAVDQSEGKTSSSSLLYLSECTIKGSADNSQAVTCEVSSQTSWSALEQKQADVKELEAKLAQAGVGCGGGEGESFRVDIDKPSKVLQHTIHIEVESVTSATEMQRPPLRQRMWQVIVQTADTIMACAYMIGENFTYVLFIVLCLWCLYLLMGHYYSFLQTNVNQQIDMKRDLVKAHPK</sequence>
<dbReference type="EMBL" id="CH902624">
    <property type="protein sequence ID" value="EDV33194.1"/>
    <property type="molecule type" value="Genomic_DNA"/>
</dbReference>